<dbReference type="InterPro" id="IPR052156">
    <property type="entry name" value="BCAA_Transport_ATP-bd_LivF"/>
</dbReference>
<dbReference type="PROSITE" id="PS50893">
    <property type="entry name" value="ABC_TRANSPORTER_2"/>
    <property type="match status" value="1"/>
</dbReference>
<keyword evidence="5" id="KW-0029">Amino-acid transport</keyword>
<reference evidence="7 8" key="1">
    <citation type="submission" date="2014-08" db="EMBL/GenBank/DDBJ databases">
        <authorList>
            <person name="Chen Y.-H."/>
        </authorList>
    </citation>
    <scope>NUCLEOTIDE SEQUENCE [LARGE SCALE GENOMIC DNA]</scope>
</reference>
<dbReference type="PANTHER" id="PTHR43820:SF2">
    <property type="entry name" value="ABC TRANSPORTER ATP-BINDING PROTEIN"/>
    <property type="match status" value="1"/>
</dbReference>
<accession>A0A0T7H2R8</accession>
<dbReference type="PANTHER" id="PTHR43820">
    <property type="entry name" value="HIGH-AFFINITY BRANCHED-CHAIN AMINO ACID TRANSPORT ATP-BINDING PROTEIN LIVF"/>
    <property type="match status" value="1"/>
</dbReference>
<dbReference type="CDD" id="cd03224">
    <property type="entry name" value="ABC_TM1139_LivF_branched"/>
    <property type="match status" value="1"/>
</dbReference>
<dbReference type="InterPro" id="IPR003593">
    <property type="entry name" value="AAA+_ATPase"/>
</dbReference>
<evidence type="ECO:0000256" key="3">
    <source>
        <dbReference type="ARBA" id="ARBA00022741"/>
    </source>
</evidence>
<evidence type="ECO:0000256" key="4">
    <source>
        <dbReference type="ARBA" id="ARBA00022840"/>
    </source>
</evidence>
<evidence type="ECO:0000313" key="8">
    <source>
        <dbReference type="Proteomes" id="UP000039660"/>
    </source>
</evidence>
<gene>
    <name evidence="7" type="ORF">NGAL_HAMBI1189_51450</name>
</gene>
<feature type="domain" description="ABC transporter" evidence="6">
    <location>
        <begin position="3"/>
        <end position="227"/>
    </location>
</feature>
<dbReference type="InterPro" id="IPR027417">
    <property type="entry name" value="P-loop_NTPase"/>
</dbReference>
<dbReference type="AlphaFoldDB" id="A0A0T7H2R8"/>
<evidence type="ECO:0000256" key="5">
    <source>
        <dbReference type="ARBA" id="ARBA00022970"/>
    </source>
</evidence>
<dbReference type="InterPro" id="IPR003439">
    <property type="entry name" value="ABC_transporter-like_ATP-bd"/>
</dbReference>
<keyword evidence="3" id="KW-0547">Nucleotide-binding</keyword>
<dbReference type="GO" id="GO:0015658">
    <property type="term" value="F:branched-chain amino acid transmembrane transporter activity"/>
    <property type="evidence" value="ECO:0007669"/>
    <property type="project" value="TreeGrafter"/>
</dbReference>
<dbReference type="Proteomes" id="UP000039660">
    <property type="component" value="Unassembled WGS sequence"/>
</dbReference>
<dbReference type="GO" id="GO:0005524">
    <property type="term" value="F:ATP binding"/>
    <property type="evidence" value="ECO:0007669"/>
    <property type="project" value="UniProtKB-KW"/>
</dbReference>
<organism evidence="7 8">
    <name type="scientific">Neorhizobium galegae bv. officinalis</name>
    <dbReference type="NCBI Taxonomy" id="323656"/>
    <lineage>
        <taxon>Bacteria</taxon>
        <taxon>Pseudomonadati</taxon>
        <taxon>Pseudomonadota</taxon>
        <taxon>Alphaproteobacteria</taxon>
        <taxon>Hyphomicrobiales</taxon>
        <taxon>Rhizobiaceae</taxon>
        <taxon>Rhizobium/Agrobacterium group</taxon>
        <taxon>Neorhizobium</taxon>
    </lineage>
</organism>
<dbReference type="GO" id="GO:0016887">
    <property type="term" value="F:ATP hydrolysis activity"/>
    <property type="evidence" value="ECO:0007669"/>
    <property type="project" value="InterPro"/>
</dbReference>
<evidence type="ECO:0000256" key="1">
    <source>
        <dbReference type="ARBA" id="ARBA00005417"/>
    </source>
</evidence>
<dbReference type="PROSITE" id="PS00211">
    <property type="entry name" value="ABC_TRANSPORTER_1"/>
    <property type="match status" value="1"/>
</dbReference>
<comment type="similarity">
    <text evidence="1">Belongs to the ABC transporter superfamily.</text>
</comment>
<dbReference type="SUPFAM" id="SSF52540">
    <property type="entry name" value="P-loop containing nucleoside triphosphate hydrolases"/>
    <property type="match status" value="1"/>
</dbReference>
<dbReference type="InterPro" id="IPR017871">
    <property type="entry name" value="ABC_transporter-like_CS"/>
</dbReference>
<protein>
    <submittedName>
        <fullName evidence="7">Amino acid/amide ABC transporter ATP-binding protein 2, HAAT family</fullName>
    </submittedName>
</protein>
<dbReference type="Pfam" id="PF00005">
    <property type="entry name" value="ABC_tran"/>
    <property type="match status" value="1"/>
</dbReference>
<evidence type="ECO:0000256" key="2">
    <source>
        <dbReference type="ARBA" id="ARBA00022448"/>
    </source>
</evidence>
<dbReference type="EMBL" id="CCRK01000017">
    <property type="protein sequence ID" value="CDZ53747.1"/>
    <property type="molecule type" value="Genomic_DNA"/>
</dbReference>
<evidence type="ECO:0000313" key="7">
    <source>
        <dbReference type="EMBL" id="CDZ53747.1"/>
    </source>
</evidence>
<dbReference type="Gene3D" id="3.40.50.300">
    <property type="entry name" value="P-loop containing nucleotide triphosphate hydrolases"/>
    <property type="match status" value="1"/>
</dbReference>
<keyword evidence="2" id="KW-0813">Transport</keyword>
<dbReference type="SMART" id="SM00382">
    <property type="entry name" value="AAA"/>
    <property type="match status" value="1"/>
</dbReference>
<keyword evidence="4 7" id="KW-0067">ATP-binding</keyword>
<evidence type="ECO:0000259" key="6">
    <source>
        <dbReference type="PROSITE" id="PS50893"/>
    </source>
</evidence>
<dbReference type="RefSeq" id="WP_080955237.1">
    <property type="nucleotide sequence ID" value="NZ_CCRK01000017.1"/>
</dbReference>
<name>A0A0T7H2R8_NEOGA</name>
<dbReference type="GO" id="GO:0015807">
    <property type="term" value="P:L-amino acid transport"/>
    <property type="evidence" value="ECO:0007669"/>
    <property type="project" value="TreeGrafter"/>
</dbReference>
<sequence>MLLDVTKIEAFYGASQALFGVDLSVAEGEAVALMGRNGMGKTTTIRAICNLNPPRAGAVKICGTDTKGKRPHHVAKLGIGLVPEGRRCFPNLTVHENLFAAARPGQWTLERVHELFPRLEERHAQMARSLSGGEQQMLAIGRALMTNPRLLILDEATEGLAPVIRQDIWKAIRRLKAEGLSILVVDKTLSELLPVADRCVILENGRSAWSGRPADLTTELQDRYLGV</sequence>
<proteinExistence type="inferred from homology"/>